<dbReference type="STRING" id="1302685.SAMN05444408_101385"/>
<reference evidence="6" key="1">
    <citation type="submission" date="2016-11" db="EMBL/GenBank/DDBJ databases">
        <authorList>
            <person name="Varghese N."/>
            <person name="Submissions S."/>
        </authorList>
    </citation>
    <scope>NUCLEOTIDE SEQUENCE [LARGE SCALE GENOMIC DNA]</scope>
    <source>
        <strain evidence="6">DSM 26898</strain>
    </source>
</reference>
<dbReference type="PANTHER" id="PTHR24567">
    <property type="entry name" value="CRP FAMILY TRANSCRIPTIONAL REGULATORY PROTEIN"/>
    <property type="match status" value="1"/>
</dbReference>
<dbReference type="GO" id="GO:0003700">
    <property type="term" value="F:DNA-binding transcription factor activity"/>
    <property type="evidence" value="ECO:0007669"/>
    <property type="project" value="TreeGrafter"/>
</dbReference>
<evidence type="ECO:0000256" key="2">
    <source>
        <dbReference type="ARBA" id="ARBA00023125"/>
    </source>
</evidence>
<dbReference type="SUPFAM" id="SSF51206">
    <property type="entry name" value="cAMP-binding domain-like"/>
    <property type="match status" value="1"/>
</dbReference>
<dbReference type="Gene3D" id="1.10.10.10">
    <property type="entry name" value="Winged helix-like DNA-binding domain superfamily/Winged helix DNA-binding domain"/>
    <property type="match status" value="1"/>
</dbReference>
<dbReference type="PROSITE" id="PS50042">
    <property type="entry name" value="CNMP_BINDING_3"/>
    <property type="match status" value="1"/>
</dbReference>
<evidence type="ECO:0000259" key="4">
    <source>
        <dbReference type="PROSITE" id="PS50042"/>
    </source>
</evidence>
<dbReference type="InterPro" id="IPR014710">
    <property type="entry name" value="RmlC-like_jellyroll"/>
</dbReference>
<dbReference type="Pfam" id="PF00027">
    <property type="entry name" value="cNMP_binding"/>
    <property type="match status" value="1"/>
</dbReference>
<feature type="domain" description="Cyclic nucleotide-binding" evidence="4">
    <location>
        <begin position="1"/>
        <end position="117"/>
    </location>
</feature>
<dbReference type="GO" id="GO:0005829">
    <property type="term" value="C:cytosol"/>
    <property type="evidence" value="ECO:0007669"/>
    <property type="project" value="TreeGrafter"/>
</dbReference>
<gene>
    <name evidence="5" type="ORF">SAMN05444408_101385</name>
</gene>
<dbReference type="Gene3D" id="2.60.120.10">
    <property type="entry name" value="Jelly Rolls"/>
    <property type="match status" value="1"/>
</dbReference>
<dbReference type="CDD" id="cd00038">
    <property type="entry name" value="CAP_ED"/>
    <property type="match status" value="1"/>
</dbReference>
<accession>A0A1M4THB0</accession>
<dbReference type="GO" id="GO:0003677">
    <property type="term" value="F:DNA binding"/>
    <property type="evidence" value="ECO:0007669"/>
    <property type="project" value="UniProtKB-KW"/>
</dbReference>
<proteinExistence type="predicted"/>
<dbReference type="AlphaFoldDB" id="A0A1M4THB0"/>
<dbReference type="InterPro" id="IPR012318">
    <property type="entry name" value="HTH_CRP"/>
</dbReference>
<sequence>MLIEEELLLSYGAAVEELKNSEIIFNEGDTPRLFYQIRKGRIKLSHFNEDGKELILAVLHNGFSVCELLLFIDKKYPVSAVAIEPTSIITLSKEKFMKLLDENPDISKDINSFLSQRLYYKYIMLQNNTSLHPEIRIKGALEYHKSFSNDLSKFAFEVPFTRKELAAITGLRTETVVRNIKKLEKENYLKIIARKIYV</sequence>
<protein>
    <submittedName>
        <fullName evidence="5">cAMP-binding domain of CRP or a regulatory subunit of cAMP-dependent protein kinases</fullName>
    </submittedName>
</protein>
<dbReference type="InterPro" id="IPR018490">
    <property type="entry name" value="cNMP-bd_dom_sf"/>
</dbReference>
<organism evidence="5 6">
    <name type="scientific">Chryseobacterium takakiae</name>
    <dbReference type="NCBI Taxonomy" id="1302685"/>
    <lineage>
        <taxon>Bacteria</taxon>
        <taxon>Pseudomonadati</taxon>
        <taxon>Bacteroidota</taxon>
        <taxon>Flavobacteriia</taxon>
        <taxon>Flavobacteriales</taxon>
        <taxon>Weeksellaceae</taxon>
        <taxon>Chryseobacterium group</taxon>
        <taxon>Chryseobacterium</taxon>
    </lineage>
</organism>
<dbReference type="OrthoDB" id="667966at2"/>
<dbReference type="PANTHER" id="PTHR24567:SF28">
    <property type="entry name" value="LISTERIOLYSIN REGULATORY PROTEIN"/>
    <property type="match status" value="1"/>
</dbReference>
<dbReference type="SUPFAM" id="SSF46785">
    <property type="entry name" value="Winged helix' DNA-binding domain"/>
    <property type="match status" value="1"/>
</dbReference>
<name>A0A1M4THB0_9FLAO</name>
<keyword evidence="1" id="KW-0805">Transcription regulation</keyword>
<dbReference type="RefSeq" id="WP_072883126.1">
    <property type="nucleotide sequence ID" value="NZ_FQVO01000001.1"/>
</dbReference>
<dbReference type="EMBL" id="FQVO01000001">
    <property type="protein sequence ID" value="SHE43899.1"/>
    <property type="molecule type" value="Genomic_DNA"/>
</dbReference>
<dbReference type="SMART" id="SM00100">
    <property type="entry name" value="cNMP"/>
    <property type="match status" value="1"/>
</dbReference>
<keyword evidence="6" id="KW-1185">Reference proteome</keyword>
<keyword evidence="3" id="KW-0804">Transcription</keyword>
<dbReference type="InterPro" id="IPR036388">
    <property type="entry name" value="WH-like_DNA-bd_sf"/>
</dbReference>
<dbReference type="InterPro" id="IPR050397">
    <property type="entry name" value="Env_Response_Regulators"/>
</dbReference>
<dbReference type="Proteomes" id="UP000184236">
    <property type="component" value="Unassembled WGS sequence"/>
</dbReference>
<evidence type="ECO:0000256" key="1">
    <source>
        <dbReference type="ARBA" id="ARBA00023015"/>
    </source>
</evidence>
<dbReference type="Pfam" id="PF13545">
    <property type="entry name" value="HTH_Crp_2"/>
    <property type="match status" value="1"/>
</dbReference>
<dbReference type="SMART" id="SM00419">
    <property type="entry name" value="HTH_CRP"/>
    <property type="match status" value="1"/>
</dbReference>
<keyword evidence="5" id="KW-0808">Transferase</keyword>
<dbReference type="GO" id="GO:0016301">
    <property type="term" value="F:kinase activity"/>
    <property type="evidence" value="ECO:0007669"/>
    <property type="project" value="UniProtKB-KW"/>
</dbReference>
<keyword evidence="5" id="KW-0418">Kinase</keyword>
<evidence type="ECO:0000313" key="5">
    <source>
        <dbReference type="EMBL" id="SHE43899.1"/>
    </source>
</evidence>
<keyword evidence="2" id="KW-0238">DNA-binding</keyword>
<evidence type="ECO:0000313" key="6">
    <source>
        <dbReference type="Proteomes" id="UP000184236"/>
    </source>
</evidence>
<dbReference type="InterPro" id="IPR000595">
    <property type="entry name" value="cNMP-bd_dom"/>
</dbReference>
<dbReference type="InterPro" id="IPR036390">
    <property type="entry name" value="WH_DNA-bd_sf"/>
</dbReference>
<evidence type="ECO:0000256" key="3">
    <source>
        <dbReference type="ARBA" id="ARBA00023163"/>
    </source>
</evidence>